<accession>A0A085VQ25</accession>
<dbReference type="Proteomes" id="UP000028631">
    <property type="component" value="Unassembled WGS sequence"/>
</dbReference>
<dbReference type="PATRIC" id="fig|317.175.peg.627"/>
<dbReference type="AlphaFoldDB" id="A0A085VQ25"/>
<evidence type="ECO:0000313" key="2">
    <source>
        <dbReference type="Proteomes" id="UP000028631"/>
    </source>
</evidence>
<comment type="caution">
    <text evidence="1">The sequence shown here is derived from an EMBL/GenBank/DDBJ whole genome shotgun (WGS) entry which is preliminary data.</text>
</comment>
<organism evidence="1 2">
    <name type="scientific">Pseudomonas syringae</name>
    <dbReference type="NCBI Taxonomy" id="317"/>
    <lineage>
        <taxon>Bacteria</taxon>
        <taxon>Pseudomonadati</taxon>
        <taxon>Pseudomonadota</taxon>
        <taxon>Gammaproteobacteria</taxon>
        <taxon>Pseudomonadales</taxon>
        <taxon>Pseudomonadaceae</taxon>
        <taxon>Pseudomonas</taxon>
    </lineage>
</organism>
<evidence type="ECO:0000313" key="1">
    <source>
        <dbReference type="EMBL" id="KFE57538.1"/>
    </source>
</evidence>
<sequence>MPTQHPHRVVGLCTSSKVYSALTELKSLEGHRTAKFVALMAQSLVEKGVMSEQEVVAILDQVVD</sequence>
<gene>
    <name evidence="1" type="ORF">IV01_02990</name>
</gene>
<protein>
    <submittedName>
        <fullName evidence="1">Uncharacterized protein</fullName>
    </submittedName>
</protein>
<dbReference type="OrthoDB" id="6932988at2"/>
<reference evidence="1 2" key="1">
    <citation type="submission" date="2014-07" db="EMBL/GenBank/DDBJ databases">
        <title>Draft Genome Sequences of Environmental Pseudomonas syringae strains.</title>
        <authorList>
            <person name="Baltrus D.A."/>
            <person name="Berge O."/>
            <person name="Morris C."/>
        </authorList>
    </citation>
    <scope>NUCLEOTIDE SEQUENCE [LARGE SCALE GENOMIC DNA]</scope>
    <source>
        <strain evidence="1 2">GAW0119</strain>
    </source>
</reference>
<keyword evidence="2" id="KW-1185">Reference proteome</keyword>
<name>A0A085VQ25_PSESX</name>
<proteinExistence type="predicted"/>
<dbReference type="RefSeq" id="WP_032625885.1">
    <property type="nucleotide sequence ID" value="NZ_JPQU01000017.1"/>
</dbReference>
<dbReference type="EMBL" id="JPQU01000017">
    <property type="protein sequence ID" value="KFE57538.1"/>
    <property type="molecule type" value="Genomic_DNA"/>
</dbReference>